<gene>
    <name evidence="3" type="ORF">AN963_29290</name>
</gene>
<comment type="caution">
    <text evidence="3">The sequence shown here is derived from an EMBL/GenBank/DDBJ whole genome shotgun (WGS) entry which is preliminary data.</text>
</comment>
<evidence type="ECO:0000313" key="4">
    <source>
        <dbReference type="Proteomes" id="UP000051063"/>
    </source>
</evidence>
<feature type="domain" description="DUF1468" evidence="2">
    <location>
        <begin position="9"/>
        <end position="144"/>
    </location>
</feature>
<feature type="transmembrane region" description="Helical" evidence="1">
    <location>
        <begin position="41"/>
        <end position="59"/>
    </location>
</feature>
<name>A0ABR5MZR7_BRECH</name>
<keyword evidence="1" id="KW-1133">Transmembrane helix</keyword>
<evidence type="ECO:0000313" key="3">
    <source>
        <dbReference type="EMBL" id="KQL43542.1"/>
    </source>
</evidence>
<keyword evidence="1" id="KW-0472">Membrane</keyword>
<reference evidence="3 4" key="1">
    <citation type="submission" date="2015-09" db="EMBL/GenBank/DDBJ databases">
        <title>Genome sequencing project for genomic taxonomy and phylogenomics of Bacillus-like bacteria.</title>
        <authorList>
            <person name="Liu B."/>
            <person name="Wang J."/>
            <person name="Zhu Y."/>
            <person name="Liu G."/>
            <person name="Chen Q."/>
            <person name="Chen Z."/>
            <person name="Lan J."/>
            <person name="Che J."/>
            <person name="Ge C."/>
            <person name="Shi H."/>
            <person name="Pan Z."/>
            <person name="Liu X."/>
        </authorList>
    </citation>
    <scope>NUCLEOTIDE SEQUENCE [LARGE SCALE GENOMIC DNA]</scope>
    <source>
        <strain evidence="3 4">DSM 8552</strain>
    </source>
</reference>
<dbReference type="Pfam" id="PF07331">
    <property type="entry name" value="TctB"/>
    <property type="match status" value="1"/>
</dbReference>
<evidence type="ECO:0000259" key="2">
    <source>
        <dbReference type="Pfam" id="PF07331"/>
    </source>
</evidence>
<feature type="transmembrane region" description="Helical" evidence="1">
    <location>
        <begin position="80"/>
        <end position="111"/>
    </location>
</feature>
<feature type="transmembrane region" description="Helical" evidence="1">
    <location>
        <begin position="117"/>
        <end position="139"/>
    </location>
</feature>
<accession>A0ABR5MZR7</accession>
<dbReference type="InterPro" id="IPR009936">
    <property type="entry name" value="DUF1468"/>
</dbReference>
<keyword evidence="4" id="KW-1185">Reference proteome</keyword>
<organism evidence="3 4">
    <name type="scientific">Brevibacillus choshinensis</name>
    <dbReference type="NCBI Taxonomy" id="54911"/>
    <lineage>
        <taxon>Bacteria</taxon>
        <taxon>Bacillati</taxon>
        <taxon>Bacillota</taxon>
        <taxon>Bacilli</taxon>
        <taxon>Bacillales</taxon>
        <taxon>Paenibacillaceae</taxon>
        <taxon>Brevibacillus</taxon>
    </lineage>
</organism>
<dbReference type="EMBL" id="LJJB01000015">
    <property type="protein sequence ID" value="KQL43542.1"/>
    <property type="molecule type" value="Genomic_DNA"/>
</dbReference>
<dbReference type="RefSeq" id="WP_055748081.1">
    <property type="nucleotide sequence ID" value="NZ_LJJB01000015.1"/>
</dbReference>
<dbReference type="Proteomes" id="UP000051063">
    <property type="component" value="Unassembled WGS sequence"/>
</dbReference>
<evidence type="ECO:0000256" key="1">
    <source>
        <dbReference type="SAM" id="Phobius"/>
    </source>
</evidence>
<keyword evidence="1" id="KW-0812">Transmembrane</keyword>
<proteinExistence type="predicted"/>
<sequence>MRKLNANAWAGVFLLLVAIVFLIKSFSYAYSSEVGPGPGFFPIWLSGALLVLAVIYIISSMRSESSDKVTFPSGKSLKSVLFLLCSMILFVALLPYLGFIACSTLFLFALLYKAYKWYINLLTSAGVSVLLYVVFAIVLEVQLPVSALGW</sequence>
<protein>
    <recommendedName>
        <fullName evidence="2">DUF1468 domain-containing protein</fullName>
    </recommendedName>
</protein>